<dbReference type="Proteomes" id="UP000315235">
    <property type="component" value="Unassembled WGS sequence"/>
</dbReference>
<evidence type="ECO:0000313" key="2">
    <source>
        <dbReference type="EMBL" id="TRX72870.1"/>
    </source>
</evidence>
<reference evidence="2 3" key="1">
    <citation type="submission" date="2019-07" db="EMBL/GenBank/DDBJ databases">
        <title>Pseudomonas mangiferae sp. nov., isolated from bark of mango tree in Thailand.</title>
        <authorList>
            <person name="Srisuk N."/>
            <person name="Anurat P."/>
        </authorList>
    </citation>
    <scope>NUCLEOTIDE SEQUENCE [LARGE SCALE GENOMIC DNA]</scope>
    <source>
        <strain evidence="2 3">DMKU_BBB3-04</strain>
    </source>
</reference>
<dbReference type="CDD" id="cd03809">
    <property type="entry name" value="GT4_MtfB-like"/>
    <property type="match status" value="1"/>
</dbReference>
<proteinExistence type="predicted"/>
<gene>
    <name evidence="2" type="ORF">FM069_20645</name>
</gene>
<dbReference type="EMBL" id="VJOY01000026">
    <property type="protein sequence ID" value="TRX72870.1"/>
    <property type="molecule type" value="Genomic_DNA"/>
</dbReference>
<comment type="caution">
    <text evidence="2">The sequence shown here is derived from an EMBL/GenBank/DDBJ whole genome shotgun (WGS) entry which is preliminary data.</text>
</comment>
<organism evidence="2 3">
    <name type="scientific">Pseudomonas mangiferae</name>
    <dbReference type="NCBI Taxonomy" id="2593654"/>
    <lineage>
        <taxon>Bacteria</taxon>
        <taxon>Pseudomonadati</taxon>
        <taxon>Pseudomonadota</taxon>
        <taxon>Gammaproteobacteria</taxon>
        <taxon>Pseudomonadales</taxon>
        <taxon>Pseudomonadaceae</taxon>
        <taxon>Pseudomonas</taxon>
    </lineage>
</organism>
<dbReference type="GO" id="GO:0016757">
    <property type="term" value="F:glycosyltransferase activity"/>
    <property type="evidence" value="ECO:0007669"/>
    <property type="project" value="InterPro"/>
</dbReference>
<dbReference type="AlphaFoldDB" id="A0A553GTR3"/>
<dbReference type="Pfam" id="PF00534">
    <property type="entry name" value="Glycos_transf_1"/>
    <property type="match status" value="1"/>
</dbReference>
<dbReference type="PANTHER" id="PTHR46401:SF9">
    <property type="entry name" value="MANNOSYLTRANSFERASE A"/>
    <property type="match status" value="1"/>
</dbReference>
<feature type="domain" description="Glycosyl transferase family 1" evidence="1">
    <location>
        <begin position="268"/>
        <end position="391"/>
    </location>
</feature>
<accession>A0A553GTR3</accession>
<dbReference type="OrthoDB" id="9801609at2"/>
<dbReference type="SUPFAM" id="SSF53756">
    <property type="entry name" value="UDP-Glycosyltransferase/glycogen phosphorylase"/>
    <property type="match status" value="1"/>
</dbReference>
<name>A0A553GTR3_9PSED</name>
<dbReference type="InterPro" id="IPR001296">
    <property type="entry name" value="Glyco_trans_1"/>
</dbReference>
<evidence type="ECO:0000259" key="1">
    <source>
        <dbReference type="Pfam" id="PF00534"/>
    </source>
</evidence>
<dbReference type="PANTHER" id="PTHR46401">
    <property type="entry name" value="GLYCOSYLTRANSFERASE WBBK-RELATED"/>
    <property type="match status" value="1"/>
</dbReference>
<keyword evidence="3" id="KW-1185">Reference proteome</keyword>
<protein>
    <submittedName>
        <fullName evidence="2">Glycosyltransferase family 4 protein</fullName>
    </submittedName>
</protein>
<evidence type="ECO:0000313" key="3">
    <source>
        <dbReference type="Proteomes" id="UP000315235"/>
    </source>
</evidence>
<keyword evidence="2" id="KW-0808">Transferase</keyword>
<dbReference type="Gene3D" id="3.40.50.2000">
    <property type="entry name" value="Glycogen Phosphorylase B"/>
    <property type="match status" value="1"/>
</dbReference>
<sequence>MRLLIECTYVYDHPGDNSGIQRVVRNIVNNLHAVKTDVPCIPVILKNDKVYGVSNLGPSKSSISNLQSWLSHQHGRLSRLRHRVWQYKSRRERRWPYQNSPLLRFFLSVFCRSFSLALALPQKVLAQISLRYVDKARASEMEYRPGDVLVLLDSSWHADFFPLAERLKAEGVDIVSVIYDLIPLTHPQFCDDGLVRVFEHWFDWIARTADGFIAISKTISDQVRQEAQWRLGRDVAAERWFDYFHLGSELDLINEKAVVRHEVRSMFKGRSVYLMVSTVEPRKNHVYLLNAFDKLWAEGVDVSLCIVGKIGWKCEKLIERIRQHKELNRHLFMFNDLSDRELEYCYRNARSLVFPSYVEGFGLPLVEAMQRGLPVMASDIPVFREIGDDAMAYFGLSEPESLCRLVRRFESTGQFPSAAPFTDWSWLSWKDSANQLIERVVQHTRQSRSEAGPVVASHAAVGRP</sequence>
<dbReference type="RefSeq" id="WP_143490295.1">
    <property type="nucleotide sequence ID" value="NZ_VJOY01000026.1"/>
</dbReference>